<name>A0A7W9KCP8_9PSEU</name>
<sequence>MTDLLNSVIEAHGGLDAWSSVDGLTVAMTAGDHRHPRRCRPSPADPSTARFTH</sequence>
<keyword evidence="3" id="KW-1185">Reference proteome</keyword>
<dbReference type="RefSeq" id="WP_184859378.1">
    <property type="nucleotide sequence ID" value="NZ_BAAAWY010000025.1"/>
</dbReference>
<reference evidence="2 3" key="1">
    <citation type="submission" date="2020-08" db="EMBL/GenBank/DDBJ databases">
        <title>Sequencing the genomes of 1000 actinobacteria strains.</title>
        <authorList>
            <person name="Klenk H.-P."/>
        </authorList>
    </citation>
    <scope>NUCLEOTIDE SEQUENCE [LARGE SCALE GENOMIC DNA]</scope>
    <source>
        <strain evidence="2 3">DSM 43851</strain>
    </source>
</reference>
<organism evidence="2 3">
    <name type="scientific">Kutzneria kofuensis</name>
    <dbReference type="NCBI Taxonomy" id="103725"/>
    <lineage>
        <taxon>Bacteria</taxon>
        <taxon>Bacillati</taxon>
        <taxon>Actinomycetota</taxon>
        <taxon>Actinomycetes</taxon>
        <taxon>Pseudonocardiales</taxon>
        <taxon>Pseudonocardiaceae</taxon>
        <taxon>Kutzneria</taxon>
    </lineage>
</organism>
<comment type="caution">
    <text evidence="2">The sequence shown here is derived from an EMBL/GenBank/DDBJ whole genome shotgun (WGS) entry which is preliminary data.</text>
</comment>
<dbReference type="Proteomes" id="UP000585638">
    <property type="component" value="Unassembled WGS sequence"/>
</dbReference>
<protein>
    <submittedName>
        <fullName evidence="2">Uncharacterized protein</fullName>
    </submittedName>
</protein>
<feature type="region of interest" description="Disordered" evidence="1">
    <location>
        <begin position="32"/>
        <end position="53"/>
    </location>
</feature>
<evidence type="ECO:0000313" key="3">
    <source>
        <dbReference type="Proteomes" id="UP000585638"/>
    </source>
</evidence>
<evidence type="ECO:0000313" key="2">
    <source>
        <dbReference type="EMBL" id="MBB5890111.1"/>
    </source>
</evidence>
<dbReference type="AlphaFoldDB" id="A0A7W9KCP8"/>
<accession>A0A7W9KCP8</accession>
<gene>
    <name evidence="2" type="ORF">BJ998_001307</name>
</gene>
<proteinExistence type="predicted"/>
<dbReference type="EMBL" id="JACHIR010000001">
    <property type="protein sequence ID" value="MBB5890111.1"/>
    <property type="molecule type" value="Genomic_DNA"/>
</dbReference>
<evidence type="ECO:0000256" key="1">
    <source>
        <dbReference type="SAM" id="MobiDB-lite"/>
    </source>
</evidence>